<sequence length="175" mass="19049">MAVRADARRNRELIVTTALDLFAERGTAVSMEEIARAAGLGVGTLYRHFPDRQALVEDIALDALRRLMTFGEAVVAEDRPNWQALRLVVEHCAGLPLALIKTLSPATTANPELARLERDLNALFERLALGAQEEGTLRGDIPPGEVVGLLNVAVCRPGARADDYLTTVILDGLRR</sequence>
<keyword evidence="1" id="KW-0805">Transcription regulation</keyword>
<organism evidence="6 7">
    <name type="scientific">Streptosporangium saharense</name>
    <dbReference type="NCBI Taxonomy" id="1706840"/>
    <lineage>
        <taxon>Bacteria</taxon>
        <taxon>Bacillati</taxon>
        <taxon>Actinomycetota</taxon>
        <taxon>Actinomycetes</taxon>
        <taxon>Streptosporangiales</taxon>
        <taxon>Streptosporangiaceae</taxon>
        <taxon>Streptosporangium</taxon>
    </lineage>
</organism>
<dbReference type="SUPFAM" id="SSF46689">
    <property type="entry name" value="Homeodomain-like"/>
    <property type="match status" value="1"/>
</dbReference>
<evidence type="ECO:0000313" key="6">
    <source>
        <dbReference type="EMBL" id="MBB4920673.1"/>
    </source>
</evidence>
<dbReference type="PANTHER" id="PTHR30055:SF234">
    <property type="entry name" value="HTH-TYPE TRANSCRIPTIONAL REGULATOR BETI"/>
    <property type="match status" value="1"/>
</dbReference>
<dbReference type="PROSITE" id="PS50977">
    <property type="entry name" value="HTH_TETR_2"/>
    <property type="match status" value="1"/>
</dbReference>
<evidence type="ECO:0000256" key="3">
    <source>
        <dbReference type="ARBA" id="ARBA00023163"/>
    </source>
</evidence>
<evidence type="ECO:0000256" key="2">
    <source>
        <dbReference type="ARBA" id="ARBA00023125"/>
    </source>
</evidence>
<evidence type="ECO:0000256" key="4">
    <source>
        <dbReference type="PROSITE-ProRule" id="PRU00335"/>
    </source>
</evidence>
<dbReference type="EMBL" id="JACHJP010000015">
    <property type="protein sequence ID" value="MBB4920673.1"/>
    <property type="molecule type" value="Genomic_DNA"/>
</dbReference>
<gene>
    <name evidence="6" type="ORF">FHS44_007824</name>
</gene>
<dbReference type="Gene3D" id="1.10.357.10">
    <property type="entry name" value="Tetracycline Repressor, domain 2"/>
    <property type="match status" value="1"/>
</dbReference>
<dbReference type="InterPro" id="IPR001647">
    <property type="entry name" value="HTH_TetR"/>
</dbReference>
<protein>
    <submittedName>
        <fullName evidence="6">AcrR family transcriptional regulator</fullName>
    </submittedName>
</protein>
<proteinExistence type="predicted"/>
<dbReference type="Proteomes" id="UP000552644">
    <property type="component" value="Unassembled WGS sequence"/>
</dbReference>
<dbReference type="InterPro" id="IPR036271">
    <property type="entry name" value="Tet_transcr_reg_TetR-rel_C_sf"/>
</dbReference>
<dbReference type="SUPFAM" id="SSF48498">
    <property type="entry name" value="Tetracyclin repressor-like, C-terminal domain"/>
    <property type="match status" value="1"/>
</dbReference>
<keyword evidence="7" id="KW-1185">Reference proteome</keyword>
<feature type="DNA-binding region" description="H-T-H motif" evidence="4">
    <location>
        <begin position="30"/>
        <end position="49"/>
    </location>
</feature>
<evidence type="ECO:0000256" key="1">
    <source>
        <dbReference type="ARBA" id="ARBA00023015"/>
    </source>
</evidence>
<keyword evidence="2 4" id="KW-0238">DNA-binding</keyword>
<dbReference type="AlphaFoldDB" id="A0A7W7QVS8"/>
<evidence type="ECO:0000313" key="7">
    <source>
        <dbReference type="Proteomes" id="UP000552644"/>
    </source>
</evidence>
<dbReference type="GO" id="GO:0000976">
    <property type="term" value="F:transcription cis-regulatory region binding"/>
    <property type="evidence" value="ECO:0007669"/>
    <property type="project" value="TreeGrafter"/>
</dbReference>
<comment type="caution">
    <text evidence="6">The sequence shown here is derived from an EMBL/GenBank/DDBJ whole genome shotgun (WGS) entry which is preliminary data.</text>
</comment>
<feature type="domain" description="HTH tetR-type" evidence="5">
    <location>
        <begin position="8"/>
        <end position="67"/>
    </location>
</feature>
<dbReference type="RefSeq" id="WP_312863992.1">
    <property type="nucleotide sequence ID" value="NZ_JACHJP010000015.1"/>
</dbReference>
<evidence type="ECO:0000259" key="5">
    <source>
        <dbReference type="PROSITE" id="PS50977"/>
    </source>
</evidence>
<dbReference type="Pfam" id="PF21597">
    <property type="entry name" value="TetR_C_43"/>
    <property type="match status" value="1"/>
</dbReference>
<dbReference type="InterPro" id="IPR049445">
    <property type="entry name" value="TetR_SbtR-like_C"/>
</dbReference>
<name>A0A7W7QVS8_9ACTN</name>
<accession>A0A7W7QVS8</accession>
<reference evidence="6 7" key="1">
    <citation type="submission" date="2020-08" db="EMBL/GenBank/DDBJ databases">
        <title>Genomic Encyclopedia of Type Strains, Phase III (KMG-III): the genomes of soil and plant-associated and newly described type strains.</title>
        <authorList>
            <person name="Whitman W."/>
        </authorList>
    </citation>
    <scope>NUCLEOTIDE SEQUENCE [LARGE SCALE GENOMIC DNA]</scope>
    <source>
        <strain evidence="6 7">CECT 8840</strain>
    </source>
</reference>
<dbReference type="InterPro" id="IPR009057">
    <property type="entry name" value="Homeodomain-like_sf"/>
</dbReference>
<dbReference type="PRINTS" id="PR00455">
    <property type="entry name" value="HTHTETR"/>
</dbReference>
<dbReference type="GO" id="GO:0003700">
    <property type="term" value="F:DNA-binding transcription factor activity"/>
    <property type="evidence" value="ECO:0007669"/>
    <property type="project" value="TreeGrafter"/>
</dbReference>
<dbReference type="InterPro" id="IPR050109">
    <property type="entry name" value="HTH-type_TetR-like_transc_reg"/>
</dbReference>
<keyword evidence="3" id="KW-0804">Transcription</keyword>
<dbReference type="PANTHER" id="PTHR30055">
    <property type="entry name" value="HTH-TYPE TRANSCRIPTIONAL REGULATOR RUTR"/>
    <property type="match status" value="1"/>
</dbReference>
<dbReference type="Pfam" id="PF00440">
    <property type="entry name" value="TetR_N"/>
    <property type="match status" value="1"/>
</dbReference>